<name>A0A3A4KAJ6_9NOCA</name>
<keyword evidence="1" id="KW-0812">Transmembrane</keyword>
<protein>
    <submittedName>
        <fullName evidence="2">Uncharacterized protein</fullName>
    </submittedName>
</protein>
<reference evidence="2 3" key="1">
    <citation type="submission" date="2018-09" db="EMBL/GenBank/DDBJ databases">
        <title>YIM PH21274 draft genome.</title>
        <authorList>
            <person name="Miao C."/>
        </authorList>
    </citation>
    <scope>NUCLEOTIDE SEQUENCE [LARGE SCALE GENOMIC DNA]</scope>
    <source>
        <strain evidence="2 3">YIM PH 21724</strain>
    </source>
</reference>
<keyword evidence="1" id="KW-1133">Transmembrane helix</keyword>
<accession>A0A3A4KAJ6</accession>
<evidence type="ECO:0000256" key="1">
    <source>
        <dbReference type="SAM" id="Phobius"/>
    </source>
</evidence>
<sequence>MTRWWWTAAQFVALTLTIVAAQAAIRLPAHVADAEVRALPALLPGGWVVQEFGLLTLVLLGAVVAVLAYRRVRSQDR</sequence>
<keyword evidence="1" id="KW-0472">Membrane</keyword>
<organism evidence="2 3">
    <name type="scientific">Nocardia panacis</name>
    <dbReference type="NCBI Taxonomy" id="2340916"/>
    <lineage>
        <taxon>Bacteria</taxon>
        <taxon>Bacillati</taxon>
        <taxon>Actinomycetota</taxon>
        <taxon>Actinomycetes</taxon>
        <taxon>Mycobacteriales</taxon>
        <taxon>Nocardiaceae</taxon>
        <taxon>Nocardia</taxon>
    </lineage>
</organism>
<proteinExistence type="predicted"/>
<dbReference type="RefSeq" id="WP_120038146.1">
    <property type="nucleotide sequence ID" value="NZ_QZFU01000012.1"/>
</dbReference>
<feature type="transmembrane region" description="Helical" evidence="1">
    <location>
        <begin position="47"/>
        <end position="69"/>
    </location>
</feature>
<dbReference type="EMBL" id="QZFU01000012">
    <property type="protein sequence ID" value="RJO78728.1"/>
    <property type="molecule type" value="Genomic_DNA"/>
</dbReference>
<keyword evidence="3" id="KW-1185">Reference proteome</keyword>
<dbReference type="Proteomes" id="UP000266677">
    <property type="component" value="Unassembled WGS sequence"/>
</dbReference>
<comment type="caution">
    <text evidence="2">The sequence shown here is derived from an EMBL/GenBank/DDBJ whole genome shotgun (WGS) entry which is preliminary data.</text>
</comment>
<evidence type="ECO:0000313" key="3">
    <source>
        <dbReference type="Proteomes" id="UP000266677"/>
    </source>
</evidence>
<gene>
    <name evidence="2" type="ORF">D5S18_04065</name>
</gene>
<dbReference type="AlphaFoldDB" id="A0A3A4KAJ6"/>
<evidence type="ECO:0000313" key="2">
    <source>
        <dbReference type="EMBL" id="RJO78728.1"/>
    </source>
</evidence>